<dbReference type="Gene3D" id="1.20.1280.50">
    <property type="match status" value="1"/>
</dbReference>
<dbReference type="InterPro" id="IPR001810">
    <property type="entry name" value="F-box_dom"/>
</dbReference>
<dbReference type="Pfam" id="PF00646">
    <property type="entry name" value="F-box"/>
    <property type="match status" value="1"/>
</dbReference>
<dbReference type="Gene3D" id="3.80.10.10">
    <property type="entry name" value="Ribonuclease Inhibitor"/>
    <property type="match status" value="1"/>
</dbReference>
<dbReference type="Pfam" id="PF24758">
    <property type="entry name" value="LRR_At5g56370"/>
    <property type="match status" value="1"/>
</dbReference>
<keyword evidence="3" id="KW-1185">Reference proteome</keyword>
<dbReference type="Proteomes" id="UP000836841">
    <property type="component" value="Chromosome 4"/>
</dbReference>
<dbReference type="InterPro" id="IPR006566">
    <property type="entry name" value="FBD"/>
</dbReference>
<reference evidence="2 3" key="1">
    <citation type="submission" date="2022-03" db="EMBL/GenBank/DDBJ databases">
        <authorList>
            <person name="Nunn A."/>
            <person name="Chopra R."/>
            <person name="Nunn A."/>
            <person name="Contreras Garrido A."/>
        </authorList>
    </citation>
    <scope>NUCLEOTIDE SEQUENCE [LARGE SCALE GENOMIC DNA]</scope>
</reference>
<dbReference type="AlphaFoldDB" id="A0AAU9S5T0"/>
<dbReference type="SMART" id="SM00579">
    <property type="entry name" value="FBD"/>
    <property type="match status" value="1"/>
</dbReference>
<dbReference type="PROSITE" id="PS50181">
    <property type="entry name" value="FBOX"/>
    <property type="match status" value="1"/>
</dbReference>
<dbReference type="CDD" id="cd22160">
    <property type="entry name" value="F-box_AtFBL13-like"/>
    <property type="match status" value="1"/>
</dbReference>
<evidence type="ECO:0000313" key="3">
    <source>
        <dbReference type="Proteomes" id="UP000836841"/>
    </source>
</evidence>
<dbReference type="SUPFAM" id="SSF81383">
    <property type="entry name" value="F-box domain"/>
    <property type="match status" value="1"/>
</dbReference>
<dbReference type="InterPro" id="IPR050232">
    <property type="entry name" value="FBL13/AtMIF1-like"/>
</dbReference>
<evidence type="ECO:0000259" key="1">
    <source>
        <dbReference type="PROSITE" id="PS50181"/>
    </source>
</evidence>
<gene>
    <name evidence="2" type="ORF">TAV2_LOCUS12860</name>
</gene>
<sequence>MIEAKSCEETVCEDRISELPDDLLVTILDRVPTKDAVATMFLSKRWQSIWTMKLKLAYQDSDAGSDYDYDDDHEQDGKKSKKSVWRFLDKSLQLHKAPVLDSLCIELGPQCPTDVDVGKWVETAVDRRVTVLIFKLLWSAGPTRLPESFYTCETLQELTLSHKILVDFPSSSSSSSSCLRSLRFLQLFFVVYKDEDSILRFLSSCPNLRILVVIRKKDDNVKKITVKVPSLCQLCYHDVYVGGTGRCLVADTPALVKLSIIDGSTDHCSIDRMPCLHYASILTHYQPDERFLKSISSVRSLDFLSSQLVCFSAIYFPRLTKLSIEPRYSDWMEQLMGLLRNSPKVKNLHCRYRGNDLPPSWNQPSSIPECLSSNLDNFTWHEYGGRQEEKKFLTYILANAKCLKTTKISLTPTLSLEEQHMMMEKLKDIPTTSQLLFE</sequence>
<dbReference type="InterPro" id="IPR032675">
    <property type="entry name" value="LRR_dom_sf"/>
</dbReference>
<name>A0AAU9S5T0_THLAR</name>
<dbReference type="InterPro" id="IPR053781">
    <property type="entry name" value="F-box_AtFBL13-like"/>
</dbReference>
<proteinExistence type="predicted"/>
<dbReference type="PANTHER" id="PTHR31900">
    <property type="entry name" value="F-BOX/RNI SUPERFAMILY PROTEIN-RELATED"/>
    <property type="match status" value="1"/>
</dbReference>
<dbReference type="SMART" id="SM00256">
    <property type="entry name" value="FBOX"/>
    <property type="match status" value="1"/>
</dbReference>
<dbReference type="PANTHER" id="PTHR31900:SF34">
    <property type="entry name" value="EMB|CAB62440.1-RELATED"/>
    <property type="match status" value="1"/>
</dbReference>
<accession>A0AAU9S5T0</accession>
<dbReference type="SUPFAM" id="SSF52047">
    <property type="entry name" value="RNI-like"/>
    <property type="match status" value="1"/>
</dbReference>
<evidence type="ECO:0000313" key="2">
    <source>
        <dbReference type="EMBL" id="CAH2057947.1"/>
    </source>
</evidence>
<feature type="domain" description="F-box" evidence="1">
    <location>
        <begin position="13"/>
        <end position="61"/>
    </location>
</feature>
<dbReference type="Pfam" id="PF08387">
    <property type="entry name" value="FBD"/>
    <property type="match status" value="1"/>
</dbReference>
<dbReference type="InterPro" id="IPR055411">
    <property type="entry name" value="LRR_FXL15/At3g58940/PEG3-like"/>
</dbReference>
<protein>
    <recommendedName>
        <fullName evidence="1">F-box domain-containing protein</fullName>
    </recommendedName>
</protein>
<dbReference type="InterPro" id="IPR036047">
    <property type="entry name" value="F-box-like_dom_sf"/>
</dbReference>
<organism evidence="2 3">
    <name type="scientific">Thlaspi arvense</name>
    <name type="common">Field penny-cress</name>
    <dbReference type="NCBI Taxonomy" id="13288"/>
    <lineage>
        <taxon>Eukaryota</taxon>
        <taxon>Viridiplantae</taxon>
        <taxon>Streptophyta</taxon>
        <taxon>Embryophyta</taxon>
        <taxon>Tracheophyta</taxon>
        <taxon>Spermatophyta</taxon>
        <taxon>Magnoliopsida</taxon>
        <taxon>eudicotyledons</taxon>
        <taxon>Gunneridae</taxon>
        <taxon>Pentapetalae</taxon>
        <taxon>rosids</taxon>
        <taxon>malvids</taxon>
        <taxon>Brassicales</taxon>
        <taxon>Brassicaceae</taxon>
        <taxon>Thlaspideae</taxon>
        <taxon>Thlaspi</taxon>
    </lineage>
</organism>
<dbReference type="EMBL" id="OU466860">
    <property type="protein sequence ID" value="CAH2057947.1"/>
    <property type="molecule type" value="Genomic_DNA"/>
</dbReference>